<evidence type="ECO:0000313" key="2">
    <source>
        <dbReference type="Proteomes" id="UP000233551"/>
    </source>
</evidence>
<comment type="caution">
    <text evidence="1">The sequence shown here is derived from an EMBL/GenBank/DDBJ whole genome shotgun (WGS) entry which is preliminary data.</text>
</comment>
<accession>A0A2I0KXD0</accession>
<keyword evidence="2" id="KW-1185">Reference proteome</keyword>
<reference evidence="1 2" key="1">
    <citation type="submission" date="2017-11" db="EMBL/GenBank/DDBJ databases">
        <title>De-novo sequencing of pomegranate (Punica granatum L.) genome.</title>
        <authorList>
            <person name="Akparov Z."/>
            <person name="Amiraslanov A."/>
            <person name="Hajiyeva S."/>
            <person name="Abbasov M."/>
            <person name="Kaur K."/>
            <person name="Hamwieh A."/>
            <person name="Solovyev V."/>
            <person name="Salamov A."/>
            <person name="Braich B."/>
            <person name="Kosarev P."/>
            <person name="Mahmoud A."/>
            <person name="Hajiyev E."/>
            <person name="Babayeva S."/>
            <person name="Izzatullayeva V."/>
            <person name="Mammadov A."/>
            <person name="Mammadov A."/>
            <person name="Sharifova S."/>
            <person name="Ojaghi J."/>
            <person name="Eynullazada K."/>
            <person name="Bayramov B."/>
            <person name="Abdulazimova A."/>
            <person name="Shahmuradov I."/>
        </authorList>
    </citation>
    <scope>NUCLEOTIDE SEQUENCE [LARGE SCALE GENOMIC DNA]</scope>
    <source>
        <strain evidence="2">cv. AG2017</strain>
        <tissue evidence="1">Leaf</tissue>
    </source>
</reference>
<gene>
    <name evidence="1" type="ORF">CRG98_006466</name>
</gene>
<dbReference type="AlphaFoldDB" id="A0A2I0KXD0"/>
<dbReference type="EMBL" id="PGOL01000289">
    <property type="protein sequence ID" value="PKI73124.1"/>
    <property type="molecule type" value="Genomic_DNA"/>
</dbReference>
<protein>
    <submittedName>
        <fullName evidence="1">Uncharacterized protein</fullName>
    </submittedName>
</protein>
<proteinExistence type="predicted"/>
<name>A0A2I0KXD0_PUNGR</name>
<sequence>MSDCWLVALGRGLLAREDLGTLTGIFSVCRALLLLFMTTCPPICLRLSDDELCPGLRSRILVWEVGGPKWGADSIDLCGIRKSVFGGSCYMRAYIPHALSGSGSTRMANMCGKITSSSHANNVKSPNSSKSRVIYLVSGYEERVGEVFESRVTRLNAWKGARVQGMHVRVRMGAREDVRRASKRGSARRACASWRFGWLTAGTVHPRVTILHPRCTK</sequence>
<organism evidence="1 2">
    <name type="scientific">Punica granatum</name>
    <name type="common">Pomegranate</name>
    <dbReference type="NCBI Taxonomy" id="22663"/>
    <lineage>
        <taxon>Eukaryota</taxon>
        <taxon>Viridiplantae</taxon>
        <taxon>Streptophyta</taxon>
        <taxon>Embryophyta</taxon>
        <taxon>Tracheophyta</taxon>
        <taxon>Spermatophyta</taxon>
        <taxon>Magnoliopsida</taxon>
        <taxon>eudicotyledons</taxon>
        <taxon>Gunneridae</taxon>
        <taxon>Pentapetalae</taxon>
        <taxon>rosids</taxon>
        <taxon>malvids</taxon>
        <taxon>Myrtales</taxon>
        <taxon>Lythraceae</taxon>
        <taxon>Punica</taxon>
    </lineage>
</organism>
<dbReference type="Proteomes" id="UP000233551">
    <property type="component" value="Unassembled WGS sequence"/>
</dbReference>
<evidence type="ECO:0000313" key="1">
    <source>
        <dbReference type="EMBL" id="PKI73124.1"/>
    </source>
</evidence>